<name>A0ABY4BYI1_9MICO</name>
<evidence type="ECO:0000313" key="3">
    <source>
        <dbReference type="Proteomes" id="UP000832097"/>
    </source>
</evidence>
<sequence length="232" mass="25142">MSRRAMILSGGGRYADPWHRFDETSARLASLVERAGYGIEVRTDVDAALAGLPDDLDLLVVNAGDPDRPVDDRAPVGSADAVDGDVRVDPAPLAVAVERGIGILAVHAAAASLRDYPAFDLALGGRWVDGRSWHPELGLAHVHLVGDHPVRAGLLDFDVVDERYSGLRLHDVIEPIAEHEEQGIRHPLVWAREFGESRLVYDALGHDVRSYDSGPHRELLAQAIGWLGHTSA</sequence>
<dbReference type="InterPro" id="IPR029062">
    <property type="entry name" value="Class_I_gatase-like"/>
</dbReference>
<proteinExistence type="predicted"/>
<feature type="domain" description="ThuA-like" evidence="1">
    <location>
        <begin position="93"/>
        <end position="226"/>
    </location>
</feature>
<protein>
    <submittedName>
        <fullName evidence="2">ThuA domain-containing protein</fullName>
    </submittedName>
</protein>
<dbReference type="SUPFAM" id="SSF52317">
    <property type="entry name" value="Class I glutamine amidotransferase-like"/>
    <property type="match status" value="1"/>
</dbReference>
<accession>A0ABY4BYI1</accession>
<reference evidence="2 3" key="1">
    <citation type="submission" date="2022-03" db="EMBL/GenBank/DDBJ databases">
        <title>Mucilaginibacter sp. isolated from the gut of Protaetia brevitarsis seulensis larvae.</title>
        <authorList>
            <person name="Won M."/>
            <person name="Kim S.-J."/>
            <person name="Kwon S.-W."/>
        </authorList>
    </citation>
    <scope>NUCLEOTIDE SEQUENCE [LARGE SCALE GENOMIC DNA]</scope>
    <source>
        <strain evidence="2 3">CFWR-12</strain>
    </source>
</reference>
<dbReference type="Proteomes" id="UP000832097">
    <property type="component" value="Chromosome"/>
</dbReference>
<dbReference type="InterPro" id="IPR029010">
    <property type="entry name" value="ThuA-like"/>
</dbReference>
<organism evidence="2 3">
    <name type="scientific">Agromyces larvae</name>
    <dbReference type="NCBI Taxonomy" id="2929802"/>
    <lineage>
        <taxon>Bacteria</taxon>
        <taxon>Bacillati</taxon>
        <taxon>Actinomycetota</taxon>
        <taxon>Actinomycetes</taxon>
        <taxon>Micrococcales</taxon>
        <taxon>Microbacteriaceae</taxon>
        <taxon>Agromyces</taxon>
    </lineage>
</organism>
<dbReference type="Gene3D" id="3.40.50.880">
    <property type="match status" value="1"/>
</dbReference>
<dbReference type="Pfam" id="PF06283">
    <property type="entry name" value="ThuA"/>
    <property type="match status" value="1"/>
</dbReference>
<evidence type="ECO:0000313" key="2">
    <source>
        <dbReference type="EMBL" id="UOE44223.1"/>
    </source>
</evidence>
<keyword evidence="3" id="KW-1185">Reference proteome</keyword>
<evidence type="ECO:0000259" key="1">
    <source>
        <dbReference type="Pfam" id="PF06283"/>
    </source>
</evidence>
<gene>
    <name evidence="2" type="ORF">MTO99_00015</name>
</gene>
<dbReference type="RefSeq" id="WP_243555841.1">
    <property type="nucleotide sequence ID" value="NZ_CP094528.1"/>
</dbReference>
<dbReference type="EMBL" id="CP094528">
    <property type="protein sequence ID" value="UOE44223.1"/>
    <property type="molecule type" value="Genomic_DNA"/>
</dbReference>